<dbReference type="EMBL" id="MT141517">
    <property type="protein sequence ID" value="QJA64313.1"/>
    <property type="molecule type" value="Genomic_DNA"/>
</dbReference>
<sequence length="178" mass="19629">MDMRNPSDLYDAIAARLQQEINGITTGGYESFGDELVGDAVVLIEFERSESAGRDNAGRIGHRLDITLHCVVGRHRHRTELEAVNLAAAVERLAHDCSWGLPREQIDWPKNIRSAPSMFKKGPGGFEAWGVSFSQTIYLGSRLMTGDTPVGAIWYAVTPPADANDPAQYQRFDHEGSD</sequence>
<reference evidence="2" key="1">
    <citation type="submission" date="2020-03" db="EMBL/GenBank/DDBJ databases">
        <title>The deep terrestrial virosphere.</title>
        <authorList>
            <person name="Holmfeldt K."/>
            <person name="Nilsson E."/>
            <person name="Simone D."/>
            <person name="Lopez-Fernandez M."/>
            <person name="Wu X."/>
            <person name="de Brujin I."/>
            <person name="Lundin D."/>
            <person name="Andersson A."/>
            <person name="Bertilsson S."/>
            <person name="Dopson M."/>
        </authorList>
    </citation>
    <scope>NUCLEOTIDE SEQUENCE</scope>
    <source>
        <strain evidence="2">MM415A00294</strain>
        <strain evidence="1">MM415B00522</strain>
    </source>
</reference>
<gene>
    <name evidence="2" type="ORF">MM415A00294_0023</name>
    <name evidence="1" type="ORF">MM415B00522_0023</name>
</gene>
<organism evidence="2">
    <name type="scientific">viral metagenome</name>
    <dbReference type="NCBI Taxonomy" id="1070528"/>
    <lineage>
        <taxon>unclassified sequences</taxon>
        <taxon>metagenomes</taxon>
        <taxon>organismal metagenomes</taxon>
    </lineage>
</organism>
<dbReference type="AlphaFoldDB" id="A0A6M3KPG7"/>
<name>A0A6M3KPG7_9ZZZZ</name>
<evidence type="ECO:0008006" key="3">
    <source>
        <dbReference type="Google" id="ProtNLM"/>
    </source>
</evidence>
<proteinExistence type="predicted"/>
<dbReference type="EMBL" id="MT142508">
    <property type="protein sequence ID" value="QJA83325.1"/>
    <property type="molecule type" value="Genomic_DNA"/>
</dbReference>
<evidence type="ECO:0000313" key="2">
    <source>
        <dbReference type="EMBL" id="QJA83325.1"/>
    </source>
</evidence>
<accession>A0A6M3KPG7</accession>
<protein>
    <recommendedName>
        <fullName evidence="3">Tail protein</fullName>
    </recommendedName>
</protein>
<evidence type="ECO:0000313" key="1">
    <source>
        <dbReference type="EMBL" id="QJA64313.1"/>
    </source>
</evidence>